<dbReference type="InterPro" id="IPR008278">
    <property type="entry name" value="4-PPantetheinyl_Trfase_dom"/>
</dbReference>
<gene>
    <name evidence="6 7" type="primary">LOC104745346</name>
</gene>
<dbReference type="InterPro" id="IPR055066">
    <property type="entry name" value="AASDHPPT_N"/>
</dbReference>
<feature type="domain" description="4'-phosphopantetheinyl transferase" evidence="3">
    <location>
        <begin position="146"/>
        <end position="239"/>
    </location>
</feature>
<evidence type="ECO:0000256" key="2">
    <source>
        <dbReference type="ARBA" id="ARBA00022679"/>
    </source>
</evidence>
<dbReference type="InterPro" id="IPR037143">
    <property type="entry name" value="4-PPantetheinyl_Trfase_dom_sf"/>
</dbReference>
<dbReference type="SUPFAM" id="SSF56214">
    <property type="entry name" value="4'-phosphopantetheinyl transferase"/>
    <property type="match status" value="2"/>
</dbReference>
<reference evidence="5" key="1">
    <citation type="journal article" date="1997" name="Nucleic Acids Res.">
        <title>tRNAscan-SE: a program for improved detection of transfer RNA genes in genomic sequence.</title>
        <authorList>
            <person name="Lowe T.M."/>
            <person name="Eddy S.R."/>
        </authorList>
    </citation>
    <scope>NUCLEOTIDE SEQUENCE [LARGE SCALE GENOMIC DNA]</scope>
    <source>
        <strain evidence="5">r\DH55</strain>
    </source>
</reference>
<feature type="domain" description="4'-phosphopantetheinyl transferase N-terminal" evidence="4">
    <location>
        <begin position="51"/>
        <end position="138"/>
    </location>
</feature>
<reference evidence="5" key="2">
    <citation type="journal article" date="2014" name="Nat. Commun.">
        <title>The emerging biofuel crop Camelina sativa retains a highly undifferentiated hexaploid genome structure.</title>
        <authorList>
            <person name="Kagale S."/>
            <person name="Koh C."/>
            <person name="Nixon J."/>
            <person name="Bollina V."/>
            <person name="Clarke W.E."/>
            <person name="Tuteja R."/>
            <person name="Spillane C."/>
            <person name="Robinson S.J."/>
            <person name="Links M.G."/>
            <person name="Clarke C."/>
            <person name="Higgins E.E."/>
            <person name="Huebert T."/>
            <person name="Sharpe A.G."/>
            <person name="Parkin I.A."/>
        </authorList>
    </citation>
    <scope>NUCLEOTIDE SEQUENCE [LARGE SCALE GENOMIC DNA]</scope>
    <source>
        <strain evidence="5">r\DH55</strain>
    </source>
</reference>
<evidence type="ECO:0000313" key="5">
    <source>
        <dbReference type="Proteomes" id="UP000694864"/>
    </source>
</evidence>
<proteinExistence type="predicted"/>
<dbReference type="Proteomes" id="UP000694864">
    <property type="component" value="Chromosome 15"/>
</dbReference>
<dbReference type="RefSeq" id="XP_010464849.1">
    <property type="nucleotide sequence ID" value="XM_010466547.1"/>
</dbReference>
<dbReference type="EC" id="2.7.8.7" evidence="1"/>
<dbReference type="Gene3D" id="3.90.470.20">
    <property type="entry name" value="4'-phosphopantetheinyl transferase domain"/>
    <property type="match status" value="2"/>
</dbReference>
<dbReference type="Pfam" id="PF01648">
    <property type="entry name" value="ACPS"/>
    <property type="match status" value="1"/>
</dbReference>
<dbReference type="PANTHER" id="PTHR12215:SF15">
    <property type="entry name" value="4'-PHOSPHOPANTETHEINYL TRANSFERASE SUPERFAMILY-RELATED"/>
    <property type="match status" value="1"/>
</dbReference>
<evidence type="ECO:0000259" key="3">
    <source>
        <dbReference type="Pfam" id="PF01648"/>
    </source>
</evidence>
<dbReference type="RefSeq" id="XP_019092092.1">
    <property type="nucleotide sequence ID" value="XM_019236547.1"/>
</dbReference>
<dbReference type="Pfam" id="PF22624">
    <property type="entry name" value="AASDHPPT_N"/>
    <property type="match status" value="1"/>
</dbReference>
<name>A0ABM0W2Q7_CAMSA</name>
<evidence type="ECO:0000256" key="1">
    <source>
        <dbReference type="ARBA" id="ARBA00013172"/>
    </source>
</evidence>
<dbReference type="GeneID" id="104745346"/>
<organism evidence="5 6">
    <name type="scientific">Camelina sativa</name>
    <name type="common">False flax</name>
    <name type="synonym">Myagrum sativum</name>
    <dbReference type="NCBI Taxonomy" id="90675"/>
    <lineage>
        <taxon>Eukaryota</taxon>
        <taxon>Viridiplantae</taxon>
        <taxon>Streptophyta</taxon>
        <taxon>Embryophyta</taxon>
        <taxon>Tracheophyta</taxon>
        <taxon>Spermatophyta</taxon>
        <taxon>Magnoliopsida</taxon>
        <taxon>eudicotyledons</taxon>
        <taxon>Gunneridae</taxon>
        <taxon>Pentapetalae</taxon>
        <taxon>rosids</taxon>
        <taxon>malvids</taxon>
        <taxon>Brassicales</taxon>
        <taxon>Brassicaceae</taxon>
        <taxon>Camelineae</taxon>
        <taxon>Camelina</taxon>
    </lineage>
</organism>
<keyword evidence="2" id="KW-0808">Transferase</keyword>
<accession>A0ABM0W2Q7</accession>
<sequence length="359" mass="40879">MRRSVISRKCSEASQWICLHCFLCSFHLGCRETHLWYIRPDEVKCASLLNHYSQLLSPTEKDRVFQMRGDELKKNALLARTLVRTTIARYKTNNEVNPRSLMFKKNIYGKPEVDWQNYNNCNNPPLHFNISHTDSLIACGVTVHVPVGIDVENKERKIKHDVLAFAERFYSTDEVKFLSTILDPEVQRKEFIKLWTLKEAYVKALGKGFSAAPFNTFTIMSKAGTDGGYNLCKTSEMTVSSLEKTEKCYGEWKFALLELADSHYAAICTEDDQASGGAISINIDTEESVYSVISSSHLSPFCRCSYEGDCPKNHPVCRRRIYISIQTSVVKCSLRLSDFCNHFVLNTPSVVVQSNNQSF</sequence>
<keyword evidence="5" id="KW-1185">Reference proteome</keyword>
<reference evidence="6 7" key="3">
    <citation type="submission" date="2025-05" db="UniProtKB">
        <authorList>
            <consortium name="RefSeq"/>
        </authorList>
    </citation>
    <scope>IDENTIFICATION</scope>
    <source>
        <tissue evidence="6 7">Leaf</tissue>
    </source>
</reference>
<dbReference type="PANTHER" id="PTHR12215">
    <property type="entry name" value="PHOSPHOPANTETHEINE TRANSFERASE"/>
    <property type="match status" value="1"/>
</dbReference>
<dbReference type="InterPro" id="IPR050559">
    <property type="entry name" value="P-Pant_transferase_sf"/>
</dbReference>
<evidence type="ECO:0000313" key="7">
    <source>
        <dbReference type="RefSeq" id="XP_019092092.1"/>
    </source>
</evidence>
<evidence type="ECO:0000259" key="4">
    <source>
        <dbReference type="Pfam" id="PF22624"/>
    </source>
</evidence>
<protein>
    <recommendedName>
        <fullName evidence="1">holo-[acyl-carrier-protein] synthase</fullName>
        <ecNumber evidence="1">2.7.8.7</ecNumber>
    </recommendedName>
</protein>
<evidence type="ECO:0000313" key="6">
    <source>
        <dbReference type="RefSeq" id="XP_010464849.1"/>
    </source>
</evidence>